<sequence>MERDADLVLLRLTRDEAFELFARCLKSADEDTPESRSVLKKISQAVGAWAQREAS</sequence>
<dbReference type="EMBL" id="JACOSL010000016">
    <property type="protein sequence ID" value="MBI1755963.1"/>
    <property type="molecule type" value="Genomic_DNA"/>
</dbReference>
<accession>A0A931LR70</accession>
<evidence type="ECO:0000313" key="2">
    <source>
        <dbReference type="Proteomes" id="UP000727962"/>
    </source>
</evidence>
<proteinExistence type="predicted"/>
<dbReference type="AlphaFoldDB" id="A0A931LR70"/>
<name>A0A931LR70_FIMGI</name>
<evidence type="ECO:0000313" key="1">
    <source>
        <dbReference type="EMBL" id="MBI1755963.1"/>
    </source>
</evidence>
<gene>
    <name evidence="1" type="ORF">HYR64_02520</name>
</gene>
<protein>
    <submittedName>
        <fullName evidence="1">Uncharacterized protein</fullName>
    </submittedName>
</protein>
<dbReference type="Proteomes" id="UP000727962">
    <property type="component" value="Unassembled WGS sequence"/>
</dbReference>
<reference evidence="1" key="1">
    <citation type="submission" date="2020-07" db="EMBL/GenBank/DDBJ databases">
        <title>Huge and variable diversity of episymbiotic CPR bacteria and DPANN archaea in groundwater ecosystems.</title>
        <authorList>
            <person name="He C.Y."/>
            <person name="Keren R."/>
            <person name="Whittaker M."/>
            <person name="Farag I.F."/>
            <person name="Doudna J."/>
            <person name="Cate J.H.D."/>
            <person name="Banfield J.F."/>
        </authorList>
    </citation>
    <scope>NUCLEOTIDE SEQUENCE</scope>
    <source>
        <strain evidence="1">NC_groundwater_17_Pr7_B-0.1um_64_12</strain>
    </source>
</reference>
<comment type="caution">
    <text evidence="1">The sequence shown here is derived from an EMBL/GenBank/DDBJ whole genome shotgun (WGS) entry which is preliminary data.</text>
</comment>
<organism evidence="1 2">
    <name type="scientific">Fimbriimonas ginsengisoli</name>
    <dbReference type="NCBI Taxonomy" id="1005039"/>
    <lineage>
        <taxon>Bacteria</taxon>
        <taxon>Bacillati</taxon>
        <taxon>Armatimonadota</taxon>
        <taxon>Fimbriimonadia</taxon>
        <taxon>Fimbriimonadales</taxon>
        <taxon>Fimbriimonadaceae</taxon>
        <taxon>Fimbriimonas</taxon>
    </lineage>
</organism>